<comment type="caution">
    <text evidence="2">The sequence shown here is derived from an EMBL/GenBank/DDBJ whole genome shotgun (WGS) entry which is preliminary data.</text>
</comment>
<keyword evidence="3" id="KW-1185">Reference proteome</keyword>
<evidence type="ECO:0000313" key="3">
    <source>
        <dbReference type="Proteomes" id="UP000477911"/>
    </source>
</evidence>
<protein>
    <submittedName>
        <fullName evidence="2">Uncharacterized protein</fullName>
    </submittedName>
</protein>
<proteinExistence type="predicted"/>
<evidence type="ECO:0000256" key="1">
    <source>
        <dbReference type="SAM" id="Phobius"/>
    </source>
</evidence>
<dbReference type="EMBL" id="WUMU01000016">
    <property type="protein sequence ID" value="MXN19068.1"/>
    <property type="molecule type" value="Genomic_DNA"/>
</dbReference>
<keyword evidence="1" id="KW-0812">Transmembrane</keyword>
<feature type="transmembrane region" description="Helical" evidence="1">
    <location>
        <begin position="6"/>
        <end position="27"/>
    </location>
</feature>
<feature type="transmembrane region" description="Helical" evidence="1">
    <location>
        <begin position="48"/>
        <end position="70"/>
    </location>
</feature>
<evidence type="ECO:0000313" key="2">
    <source>
        <dbReference type="EMBL" id="MXN19068.1"/>
    </source>
</evidence>
<name>A0A6L7G6D6_9RHOB</name>
<dbReference type="AlphaFoldDB" id="A0A6L7G6D6"/>
<accession>A0A6L7G6D6</accession>
<organism evidence="2 3">
    <name type="scientific">Pseudooceanicola albus</name>
    <dbReference type="NCBI Taxonomy" id="2692189"/>
    <lineage>
        <taxon>Bacteria</taxon>
        <taxon>Pseudomonadati</taxon>
        <taxon>Pseudomonadota</taxon>
        <taxon>Alphaproteobacteria</taxon>
        <taxon>Rhodobacterales</taxon>
        <taxon>Paracoccaceae</taxon>
        <taxon>Pseudooceanicola</taxon>
    </lineage>
</organism>
<keyword evidence="1" id="KW-0472">Membrane</keyword>
<gene>
    <name evidence="2" type="ORF">GR170_14585</name>
</gene>
<reference evidence="2 3" key="1">
    <citation type="submission" date="2019-12" db="EMBL/GenBank/DDBJ databases">
        <authorList>
            <person name="Li M."/>
        </authorList>
    </citation>
    <scope>NUCLEOTIDE SEQUENCE [LARGE SCALE GENOMIC DNA]</scope>
    <source>
        <strain evidence="2 3">GBMRC 2024</strain>
    </source>
</reference>
<sequence>MEWLIWIGTAISACGLAGLVWSIVRVARAKRAQLEDAELRIAIQKAMPLNMGGLFMSVIGLMMVILGISLS</sequence>
<keyword evidence="1" id="KW-1133">Transmembrane helix</keyword>
<dbReference type="Proteomes" id="UP000477911">
    <property type="component" value="Unassembled WGS sequence"/>
</dbReference>
<dbReference type="RefSeq" id="WP_160895187.1">
    <property type="nucleotide sequence ID" value="NZ_WUMU01000016.1"/>
</dbReference>